<evidence type="ECO:0000256" key="1">
    <source>
        <dbReference type="SAM" id="MobiDB-lite"/>
    </source>
</evidence>
<dbReference type="Pfam" id="PF10680">
    <property type="entry name" value="RRN9"/>
    <property type="match status" value="1"/>
</dbReference>
<feature type="domain" description="Rrn9" evidence="2">
    <location>
        <begin position="129"/>
        <end position="212"/>
    </location>
</feature>
<evidence type="ECO:0000259" key="2">
    <source>
        <dbReference type="Pfam" id="PF10680"/>
    </source>
</evidence>
<feature type="compositionally biased region" description="Low complexity" evidence="1">
    <location>
        <begin position="276"/>
        <end position="286"/>
    </location>
</feature>
<gene>
    <name evidence="3" type="ORF">COCHEDRAFT_1225466</name>
</gene>
<dbReference type="InterPro" id="IPR019622">
    <property type="entry name" value="Rrn9_dom"/>
</dbReference>
<feature type="compositionally biased region" description="Acidic residues" evidence="1">
    <location>
        <begin position="296"/>
        <end position="306"/>
    </location>
</feature>
<feature type="region of interest" description="Disordered" evidence="1">
    <location>
        <begin position="377"/>
        <end position="488"/>
    </location>
</feature>
<feature type="compositionally biased region" description="Polar residues" evidence="1">
    <location>
        <begin position="444"/>
        <end position="463"/>
    </location>
</feature>
<dbReference type="OMA" id="WTAWPLK"/>
<feature type="region of interest" description="Disordered" evidence="1">
    <location>
        <begin position="257"/>
        <end position="330"/>
    </location>
</feature>
<feature type="compositionally biased region" description="Acidic residues" evidence="1">
    <location>
        <begin position="84"/>
        <end position="101"/>
    </location>
</feature>
<proteinExistence type="predicted"/>
<feature type="compositionally biased region" description="Low complexity" evidence="1">
    <location>
        <begin position="402"/>
        <end position="413"/>
    </location>
</feature>
<feature type="compositionally biased region" description="Low complexity" evidence="1">
    <location>
        <begin position="34"/>
        <end position="47"/>
    </location>
</feature>
<name>M2U804_COCH5</name>
<organism evidence="3 4">
    <name type="scientific">Cochliobolus heterostrophus (strain C5 / ATCC 48332 / race O)</name>
    <name type="common">Southern corn leaf blight fungus</name>
    <name type="synonym">Bipolaris maydis</name>
    <dbReference type="NCBI Taxonomy" id="701091"/>
    <lineage>
        <taxon>Eukaryota</taxon>
        <taxon>Fungi</taxon>
        <taxon>Dikarya</taxon>
        <taxon>Ascomycota</taxon>
        <taxon>Pezizomycotina</taxon>
        <taxon>Dothideomycetes</taxon>
        <taxon>Pleosporomycetidae</taxon>
        <taxon>Pleosporales</taxon>
        <taxon>Pleosporineae</taxon>
        <taxon>Pleosporaceae</taxon>
        <taxon>Bipolaris</taxon>
    </lineage>
</organism>
<feature type="region of interest" description="Disordered" evidence="1">
    <location>
        <begin position="634"/>
        <end position="672"/>
    </location>
</feature>
<keyword evidence="4" id="KW-1185">Reference proteome</keyword>
<evidence type="ECO:0000313" key="4">
    <source>
        <dbReference type="Proteomes" id="UP000016936"/>
    </source>
</evidence>
<dbReference type="HOGENOM" id="CLU_017870_2_0_1"/>
<dbReference type="OrthoDB" id="5412288at2759"/>
<reference evidence="4" key="2">
    <citation type="journal article" date="2013" name="PLoS Genet.">
        <title>Comparative genome structure, secondary metabolite, and effector coding capacity across Cochliobolus pathogens.</title>
        <authorList>
            <person name="Condon B.J."/>
            <person name="Leng Y."/>
            <person name="Wu D."/>
            <person name="Bushley K.E."/>
            <person name="Ohm R.A."/>
            <person name="Otillar R."/>
            <person name="Martin J."/>
            <person name="Schackwitz W."/>
            <person name="Grimwood J."/>
            <person name="MohdZainudin N."/>
            <person name="Xue C."/>
            <person name="Wang R."/>
            <person name="Manning V.A."/>
            <person name="Dhillon B."/>
            <person name="Tu Z.J."/>
            <person name="Steffenson B.J."/>
            <person name="Salamov A."/>
            <person name="Sun H."/>
            <person name="Lowry S."/>
            <person name="LaButti K."/>
            <person name="Han J."/>
            <person name="Copeland A."/>
            <person name="Lindquist E."/>
            <person name="Barry K."/>
            <person name="Schmutz J."/>
            <person name="Baker S.E."/>
            <person name="Ciuffetti L.M."/>
            <person name="Grigoriev I.V."/>
            <person name="Zhong S."/>
            <person name="Turgeon B.G."/>
        </authorList>
    </citation>
    <scope>NUCLEOTIDE SEQUENCE [LARGE SCALE GENOMIC DNA]</scope>
    <source>
        <strain evidence="4">C5 / ATCC 48332 / race O</strain>
    </source>
</reference>
<protein>
    <recommendedName>
        <fullName evidence="2">Rrn9 domain-containing protein</fullName>
    </recommendedName>
</protein>
<evidence type="ECO:0000313" key="3">
    <source>
        <dbReference type="EMBL" id="EMD89871.1"/>
    </source>
</evidence>
<dbReference type="eggNOG" id="KOG3234">
    <property type="taxonomic scope" value="Eukaryota"/>
</dbReference>
<dbReference type="EMBL" id="KB445578">
    <property type="protein sequence ID" value="EMD89871.1"/>
    <property type="molecule type" value="Genomic_DNA"/>
</dbReference>
<sequence length="672" mass="74419">MMRSSQDDVPQLALIFVETDMSLFGGDGVKPGLSSYESDTSESSFTPSSPPVVGIADVHDAQEAQPVYTPVQINVDDDIVTDADSSENEFDESDEEDEDEEPARPNRFHGTPQTWEEHTEADRRIAESIEQMENSDLSAHLYNAHMLKRRLQRPAQDLARLEMWQSKDEWLMPEKDLKYTDAAGLVQDAIVPPPDWTAWPVPPTELPDYSEKLDSGLVRGQADEWAIESTSKHDAGEELIEELLAVFLRIAKDQWNMRDASSSTSDADNDPETSRSRSPSESARLSQPSSARTDAEMEAYSDPYEENAEHESNMEQTQQYGKKRGRKKQPDTFTKPVVLADDAKAQQLLQPSIQSIMNKLDDLALAICRMQLNQIRDEDSAGSSMSEFTSGAESSGRESRPLSRARSRTASSLRRPRTRSSSRASLIRTNRVVEQSTQEKDTNAMDSDATSGGASDWEASSQAIGKRKRRRPSGSVSDAGSTIEDEEMGRGLMDWSEVLGLAAVRGWDKAAVARTAQRCAALFGESMSFIPYDESLASQSAPKPIWFTPSTPAATSLLSSTKPPTSERPLSQFNTLRCPHTDCYAHKHEFESLNRVAEHCYRVHGYDPNINDAENEEKVASCVHIDGFLQPVTEKPGWVRHGRRTTGNGSKKQSKGKDSSFGALEAAVSGEE</sequence>
<reference evidence="3 4" key="1">
    <citation type="journal article" date="2012" name="PLoS Pathog.">
        <title>Diverse lifestyles and strategies of plant pathogenesis encoded in the genomes of eighteen Dothideomycetes fungi.</title>
        <authorList>
            <person name="Ohm R.A."/>
            <person name="Feau N."/>
            <person name="Henrissat B."/>
            <person name="Schoch C.L."/>
            <person name="Horwitz B.A."/>
            <person name="Barry K.W."/>
            <person name="Condon B.J."/>
            <person name="Copeland A.C."/>
            <person name="Dhillon B."/>
            <person name="Glaser F."/>
            <person name="Hesse C.N."/>
            <person name="Kosti I."/>
            <person name="LaButti K."/>
            <person name="Lindquist E.A."/>
            <person name="Lucas S."/>
            <person name="Salamov A.A."/>
            <person name="Bradshaw R.E."/>
            <person name="Ciuffetti L."/>
            <person name="Hamelin R.C."/>
            <person name="Kema G.H.J."/>
            <person name="Lawrence C."/>
            <person name="Scott J.A."/>
            <person name="Spatafora J.W."/>
            <person name="Turgeon B.G."/>
            <person name="de Wit P.J.G.M."/>
            <person name="Zhong S."/>
            <person name="Goodwin S.B."/>
            <person name="Grigoriev I.V."/>
        </authorList>
    </citation>
    <scope>NUCLEOTIDE SEQUENCE [LARGE SCALE GENOMIC DNA]</scope>
    <source>
        <strain evidence="4">C5 / ATCC 48332 / race O</strain>
    </source>
</reference>
<feature type="region of interest" description="Disordered" evidence="1">
    <location>
        <begin position="84"/>
        <end position="118"/>
    </location>
</feature>
<feature type="compositionally biased region" description="Polar residues" evidence="1">
    <location>
        <begin position="381"/>
        <end position="393"/>
    </location>
</feature>
<feature type="region of interest" description="Disordered" evidence="1">
    <location>
        <begin position="26"/>
        <end position="53"/>
    </location>
</feature>
<dbReference type="STRING" id="701091.M2U804"/>
<accession>M2U804</accession>
<dbReference type="Proteomes" id="UP000016936">
    <property type="component" value="Unassembled WGS sequence"/>
</dbReference>
<dbReference type="AlphaFoldDB" id="M2U804"/>